<accession>A0A165BU39</accession>
<evidence type="ECO:0000313" key="1">
    <source>
        <dbReference type="EMBL" id="KZT01653.1"/>
    </source>
</evidence>
<protein>
    <submittedName>
        <fullName evidence="1">Uncharacterized protein</fullName>
    </submittedName>
</protein>
<dbReference type="RefSeq" id="XP_040759393.1">
    <property type="nucleotide sequence ID" value="XM_040913276.1"/>
</dbReference>
<dbReference type="EMBL" id="KV427661">
    <property type="protein sequence ID" value="KZT01653.1"/>
    <property type="molecule type" value="Genomic_DNA"/>
</dbReference>
<keyword evidence="2" id="KW-1185">Reference proteome</keyword>
<dbReference type="AlphaFoldDB" id="A0A165BU39"/>
<dbReference type="InParanoid" id="A0A165BU39"/>
<proteinExistence type="predicted"/>
<evidence type="ECO:0000313" key="2">
    <source>
        <dbReference type="Proteomes" id="UP000076871"/>
    </source>
</evidence>
<dbReference type="GeneID" id="63830304"/>
<name>A0A165BU39_9APHY</name>
<sequence length="75" mass="8701">MLPLLDVVAEVVNHMLVNEGKLEFRDVSVDGFELEYEMLEIEDVVVIKLTMVSFGHISGDVYPLRWILPEFDRCF</sequence>
<reference evidence="1 2" key="1">
    <citation type="journal article" date="2016" name="Mol. Biol. Evol.">
        <title>Comparative Genomics of Early-Diverging Mushroom-Forming Fungi Provides Insights into the Origins of Lignocellulose Decay Capabilities.</title>
        <authorList>
            <person name="Nagy L.G."/>
            <person name="Riley R."/>
            <person name="Tritt A."/>
            <person name="Adam C."/>
            <person name="Daum C."/>
            <person name="Floudas D."/>
            <person name="Sun H."/>
            <person name="Yadav J.S."/>
            <person name="Pangilinan J."/>
            <person name="Larsson K.H."/>
            <person name="Matsuura K."/>
            <person name="Barry K."/>
            <person name="Labutti K."/>
            <person name="Kuo R."/>
            <person name="Ohm R.A."/>
            <person name="Bhattacharya S.S."/>
            <person name="Shirouzu T."/>
            <person name="Yoshinaga Y."/>
            <person name="Martin F.M."/>
            <person name="Grigoriev I.V."/>
            <person name="Hibbett D.S."/>
        </authorList>
    </citation>
    <scope>NUCLEOTIDE SEQUENCE [LARGE SCALE GENOMIC DNA]</scope>
    <source>
        <strain evidence="1 2">93-53</strain>
    </source>
</reference>
<gene>
    <name evidence="1" type="ORF">LAESUDRAFT_763519</name>
</gene>
<organism evidence="1 2">
    <name type="scientific">Laetiporus sulphureus 93-53</name>
    <dbReference type="NCBI Taxonomy" id="1314785"/>
    <lineage>
        <taxon>Eukaryota</taxon>
        <taxon>Fungi</taxon>
        <taxon>Dikarya</taxon>
        <taxon>Basidiomycota</taxon>
        <taxon>Agaricomycotina</taxon>
        <taxon>Agaricomycetes</taxon>
        <taxon>Polyporales</taxon>
        <taxon>Laetiporus</taxon>
    </lineage>
</organism>
<dbReference type="Proteomes" id="UP000076871">
    <property type="component" value="Unassembled WGS sequence"/>
</dbReference>